<accession>A0AAV1B3L8</accession>
<dbReference type="EMBL" id="OX451741">
    <property type="protein sequence ID" value="CAI8615999.1"/>
    <property type="molecule type" value="Genomic_DNA"/>
</dbReference>
<reference evidence="2 3" key="1">
    <citation type="submission" date="2023-01" db="EMBL/GenBank/DDBJ databases">
        <authorList>
            <person name="Kreplak J."/>
        </authorList>
    </citation>
    <scope>NUCLEOTIDE SEQUENCE [LARGE SCALE GENOMIC DNA]</scope>
</reference>
<keyword evidence="3" id="KW-1185">Reference proteome</keyword>
<evidence type="ECO:0000313" key="2">
    <source>
        <dbReference type="EMBL" id="CAI8615999.1"/>
    </source>
</evidence>
<sequence>MREKVEKILEDDHKERVETSQQVAKLTALMRRKLRTTPESPNDSDDETSVHTERCTDVGFSNQWWYPDSGASHHVTPDPSNVSESNFVPGTEQVFMGNGQGFF</sequence>
<name>A0AAV1B3L8_VICFA</name>
<dbReference type="Proteomes" id="UP001157006">
    <property type="component" value="Chromosome 6"/>
</dbReference>
<gene>
    <name evidence="2" type="ORF">VFH_VI008120</name>
</gene>
<feature type="compositionally biased region" description="Polar residues" evidence="1">
    <location>
        <begin position="78"/>
        <end position="88"/>
    </location>
</feature>
<evidence type="ECO:0000256" key="1">
    <source>
        <dbReference type="SAM" id="MobiDB-lite"/>
    </source>
</evidence>
<organism evidence="2 3">
    <name type="scientific">Vicia faba</name>
    <name type="common">Broad bean</name>
    <name type="synonym">Faba vulgaris</name>
    <dbReference type="NCBI Taxonomy" id="3906"/>
    <lineage>
        <taxon>Eukaryota</taxon>
        <taxon>Viridiplantae</taxon>
        <taxon>Streptophyta</taxon>
        <taxon>Embryophyta</taxon>
        <taxon>Tracheophyta</taxon>
        <taxon>Spermatophyta</taxon>
        <taxon>Magnoliopsida</taxon>
        <taxon>eudicotyledons</taxon>
        <taxon>Gunneridae</taxon>
        <taxon>Pentapetalae</taxon>
        <taxon>rosids</taxon>
        <taxon>fabids</taxon>
        <taxon>Fabales</taxon>
        <taxon>Fabaceae</taxon>
        <taxon>Papilionoideae</taxon>
        <taxon>50 kb inversion clade</taxon>
        <taxon>NPAAA clade</taxon>
        <taxon>Hologalegina</taxon>
        <taxon>IRL clade</taxon>
        <taxon>Fabeae</taxon>
        <taxon>Vicia</taxon>
    </lineage>
</organism>
<dbReference type="AlphaFoldDB" id="A0AAV1B3L8"/>
<feature type="region of interest" description="Disordered" evidence="1">
    <location>
        <begin position="31"/>
        <end position="53"/>
    </location>
</feature>
<feature type="region of interest" description="Disordered" evidence="1">
    <location>
        <begin position="67"/>
        <end position="103"/>
    </location>
</feature>
<protein>
    <submittedName>
        <fullName evidence="2">Uncharacterized protein</fullName>
    </submittedName>
</protein>
<evidence type="ECO:0000313" key="3">
    <source>
        <dbReference type="Proteomes" id="UP001157006"/>
    </source>
</evidence>
<proteinExistence type="predicted"/>